<dbReference type="InterPro" id="IPR009061">
    <property type="entry name" value="DNA-bd_dom_put_sf"/>
</dbReference>
<evidence type="ECO:0000259" key="3">
    <source>
        <dbReference type="Pfam" id="PF07825"/>
    </source>
</evidence>
<dbReference type="GO" id="GO:0006310">
    <property type="term" value="P:DNA recombination"/>
    <property type="evidence" value="ECO:0007669"/>
    <property type="project" value="UniProtKB-KW"/>
</dbReference>
<keyword evidence="1" id="KW-0238">DNA-binding</keyword>
<feature type="domain" description="Excisionase-like" evidence="3">
    <location>
        <begin position="4"/>
        <end position="59"/>
    </location>
</feature>
<organism evidence="4 5">
    <name type="scientific">Serratia quinivorans</name>
    <dbReference type="NCBI Taxonomy" id="137545"/>
    <lineage>
        <taxon>Bacteria</taxon>
        <taxon>Pseudomonadati</taxon>
        <taxon>Pseudomonadota</taxon>
        <taxon>Gammaproteobacteria</taxon>
        <taxon>Enterobacterales</taxon>
        <taxon>Yersiniaceae</taxon>
        <taxon>Serratia</taxon>
    </lineage>
</organism>
<name>A0A379YB99_9GAMM</name>
<dbReference type="Gene3D" id="1.10.1660.20">
    <property type="match status" value="1"/>
</dbReference>
<evidence type="ECO:0000313" key="4">
    <source>
        <dbReference type="EMBL" id="SUI43186.1"/>
    </source>
</evidence>
<sequence length="91" mass="10472">MSTKLTLEEWCNTIYPGKKPSLQTLQRWARNGNFYPAAEKEGREYRLTPGTIYINPKDLNLGRKIKEARSIEPARSAFMEKVINDTAKGRL</sequence>
<reference evidence="4 5" key="1">
    <citation type="submission" date="2018-06" db="EMBL/GenBank/DDBJ databases">
        <authorList>
            <consortium name="Pathogen Informatics"/>
            <person name="Doyle S."/>
        </authorList>
    </citation>
    <scope>NUCLEOTIDE SEQUENCE [LARGE SCALE GENOMIC DNA]</scope>
    <source>
        <strain evidence="4 5">NCTC11544</strain>
    </source>
</reference>
<accession>A0A379YB99</accession>
<gene>
    <name evidence="4" type="ORF">NCTC11544_00102</name>
</gene>
<dbReference type="InterPro" id="IPR038137">
    <property type="entry name" value="Excisionase-like_sf"/>
</dbReference>
<dbReference type="RefSeq" id="WP_115182657.1">
    <property type="nucleotide sequence ID" value="NZ_CAMKUF010000001.1"/>
</dbReference>
<proteinExistence type="predicted"/>
<keyword evidence="2" id="KW-0233">DNA recombination</keyword>
<dbReference type="Pfam" id="PF07825">
    <property type="entry name" value="Exc"/>
    <property type="match status" value="1"/>
</dbReference>
<dbReference type="SUPFAM" id="SSF46955">
    <property type="entry name" value="Putative DNA-binding domain"/>
    <property type="match status" value="1"/>
</dbReference>
<evidence type="ECO:0000313" key="5">
    <source>
        <dbReference type="Proteomes" id="UP000255529"/>
    </source>
</evidence>
<protein>
    <submittedName>
        <fullName evidence="4">Excisionase-like protein</fullName>
    </submittedName>
</protein>
<dbReference type="EMBL" id="UGYN01000002">
    <property type="protein sequence ID" value="SUI43186.1"/>
    <property type="molecule type" value="Genomic_DNA"/>
</dbReference>
<evidence type="ECO:0000256" key="1">
    <source>
        <dbReference type="ARBA" id="ARBA00023125"/>
    </source>
</evidence>
<evidence type="ECO:0000256" key="2">
    <source>
        <dbReference type="ARBA" id="ARBA00023172"/>
    </source>
</evidence>
<dbReference type="Proteomes" id="UP000255529">
    <property type="component" value="Unassembled WGS sequence"/>
</dbReference>
<dbReference type="AlphaFoldDB" id="A0A379YB99"/>
<dbReference type="GO" id="GO:0003677">
    <property type="term" value="F:DNA binding"/>
    <property type="evidence" value="ECO:0007669"/>
    <property type="project" value="UniProtKB-KW"/>
</dbReference>
<dbReference type="InterPro" id="IPR012884">
    <property type="entry name" value="Excisionase-like"/>
</dbReference>